<keyword evidence="3" id="KW-1185">Reference proteome</keyword>
<organism evidence="2 3">
    <name type="scientific">Nocardioides endophyticus</name>
    <dbReference type="NCBI Taxonomy" id="1353775"/>
    <lineage>
        <taxon>Bacteria</taxon>
        <taxon>Bacillati</taxon>
        <taxon>Actinomycetota</taxon>
        <taxon>Actinomycetes</taxon>
        <taxon>Propionibacteriales</taxon>
        <taxon>Nocardioidaceae</taxon>
        <taxon>Nocardioides</taxon>
    </lineage>
</organism>
<protein>
    <recommendedName>
        <fullName evidence="1">N-acetyltransferase domain-containing protein</fullName>
    </recommendedName>
</protein>
<dbReference type="InterPro" id="IPR016181">
    <property type="entry name" value="Acyl_CoA_acyltransferase"/>
</dbReference>
<dbReference type="CDD" id="cd04301">
    <property type="entry name" value="NAT_SF"/>
    <property type="match status" value="1"/>
</dbReference>
<reference evidence="3" key="1">
    <citation type="journal article" date="2019" name="Int. J. Syst. Evol. Microbiol.">
        <title>The Global Catalogue of Microorganisms (GCM) 10K type strain sequencing project: providing services to taxonomists for standard genome sequencing and annotation.</title>
        <authorList>
            <consortium name="The Broad Institute Genomics Platform"/>
            <consortium name="The Broad Institute Genome Sequencing Center for Infectious Disease"/>
            <person name="Wu L."/>
            <person name="Ma J."/>
        </authorList>
    </citation>
    <scope>NUCLEOTIDE SEQUENCE [LARGE SCALE GENOMIC DNA]</scope>
    <source>
        <strain evidence="3">JCM 18532</strain>
    </source>
</reference>
<dbReference type="SUPFAM" id="SSF55729">
    <property type="entry name" value="Acyl-CoA N-acyltransferases (Nat)"/>
    <property type="match status" value="2"/>
</dbReference>
<dbReference type="PROSITE" id="PS51186">
    <property type="entry name" value="GNAT"/>
    <property type="match status" value="1"/>
</dbReference>
<gene>
    <name evidence="2" type="ORF">GCM10023350_28320</name>
</gene>
<dbReference type="Proteomes" id="UP001499882">
    <property type="component" value="Unassembled WGS sequence"/>
</dbReference>
<dbReference type="Pfam" id="PF00583">
    <property type="entry name" value="Acetyltransf_1"/>
    <property type="match status" value="1"/>
</dbReference>
<evidence type="ECO:0000259" key="1">
    <source>
        <dbReference type="PROSITE" id="PS51186"/>
    </source>
</evidence>
<evidence type="ECO:0000313" key="2">
    <source>
        <dbReference type="EMBL" id="GAA4741949.1"/>
    </source>
</evidence>
<accession>A0ABP8YZU9</accession>
<dbReference type="RefSeq" id="WP_345527443.1">
    <property type="nucleotide sequence ID" value="NZ_BAABKN010000015.1"/>
</dbReference>
<dbReference type="InterPro" id="IPR000182">
    <property type="entry name" value="GNAT_dom"/>
</dbReference>
<name>A0ABP8YZU9_9ACTN</name>
<dbReference type="EMBL" id="BAABKN010000015">
    <property type="protein sequence ID" value="GAA4741949.1"/>
    <property type="molecule type" value="Genomic_DNA"/>
</dbReference>
<comment type="caution">
    <text evidence="2">The sequence shown here is derived from an EMBL/GenBank/DDBJ whole genome shotgun (WGS) entry which is preliminary data.</text>
</comment>
<dbReference type="Gene3D" id="3.40.630.30">
    <property type="match status" value="1"/>
</dbReference>
<sequence>MTGLEIVELDVHDDEAFDAWHHAYEAAERASGPDVAAPWQLEEVRALMQRTGQRSWDGGYSGAVEGRLVTVGWIRLSLLDNTDRAQLAVYTPPEARRRGYATAMLAHLEAVARERGRTTMSGESSWPYAVGPSGAGQPGPEFARTAGYALALGDVKRRLELPVPDELLDRLAVEAAGHHEGFTLHSWVGPVPDELVDGWAQLTGTLITEAPTGELDVEPEYADVATVREGEDLLVAQGRTKYNTVALGADGDVVAYSDLVTTVHEPGRAYQWGTLVRQDARGHRLGLAVKVANQQLLQRERPDVRELITYNAEVNSRMIGVNERLGFVPVARLGEFQKVPRR</sequence>
<evidence type="ECO:0000313" key="3">
    <source>
        <dbReference type="Proteomes" id="UP001499882"/>
    </source>
</evidence>
<proteinExistence type="predicted"/>
<feature type="domain" description="N-acetyltransferase" evidence="1">
    <location>
        <begin position="4"/>
        <end position="174"/>
    </location>
</feature>